<dbReference type="EMBL" id="LAOA01000164">
    <property type="protein sequence ID" value="KJV70904.1"/>
    <property type="molecule type" value="Genomic_DNA"/>
</dbReference>
<evidence type="ECO:0000313" key="3">
    <source>
        <dbReference type="Proteomes" id="UP000033671"/>
    </source>
</evidence>
<dbReference type="EMBL" id="LAOA01000099">
    <property type="protein sequence ID" value="KJV72705.1"/>
    <property type="molecule type" value="Genomic_DNA"/>
</dbReference>
<dbReference type="Proteomes" id="UP000033671">
    <property type="component" value="Unassembled WGS sequence"/>
</dbReference>
<evidence type="ECO:0000313" key="1">
    <source>
        <dbReference type="EMBL" id="KJV70904.1"/>
    </source>
</evidence>
<accession>A0A0F3NVI9</accession>
<sequence>MKELVILFVIVMSITSNNCYAAAGYVGRFVNPITDVC</sequence>
<proteinExistence type="predicted"/>
<gene>
    <name evidence="2" type="ORF">OTSTA716_1856</name>
    <name evidence="1" type="ORF">OTSTA716_2425</name>
</gene>
<organism evidence="1 3">
    <name type="scientific">Orientia tsutsugamushi str. TA716</name>
    <dbReference type="NCBI Taxonomy" id="1359175"/>
    <lineage>
        <taxon>Bacteria</taxon>
        <taxon>Pseudomonadati</taxon>
        <taxon>Pseudomonadota</taxon>
        <taxon>Alphaproteobacteria</taxon>
        <taxon>Rickettsiales</taxon>
        <taxon>Rickettsiaceae</taxon>
        <taxon>Rickettsieae</taxon>
        <taxon>Orientia</taxon>
    </lineage>
</organism>
<protein>
    <submittedName>
        <fullName evidence="1">Putative membrane protein</fullName>
    </submittedName>
</protein>
<comment type="caution">
    <text evidence="1">The sequence shown here is derived from an EMBL/GenBank/DDBJ whole genome shotgun (WGS) entry which is preliminary data.</text>
</comment>
<evidence type="ECO:0000313" key="2">
    <source>
        <dbReference type="EMBL" id="KJV72705.1"/>
    </source>
</evidence>
<name>A0A0F3NVI9_ORITS</name>
<dbReference type="PATRIC" id="fig|1359175.3.peg.3137"/>
<reference evidence="1 3" key="1">
    <citation type="submission" date="2015-01" db="EMBL/GenBank/DDBJ databases">
        <title>Genome Sequencing of Rickettsiales.</title>
        <authorList>
            <person name="Daugherty S.C."/>
            <person name="Su Q."/>
            <person name="Abolude K."/>
            <person name="Beier-Sexton M."/>
            <person name="Carlyon J.A."/>
            <person name="Carter R."/>
            <person name="Day N.P."/>
            <person name="Dumler S.J."/>
            <person name="Dyachenko V."/>
            <person name="Godinez A."/>
            <person name="Kurtti T.J."/>
            <person name="Lichay M."/>
            <person name="Mullins K.E."/>
            <person name="Ott S."/>
            <person name="Pappas-Brown V."/>
            <person name="Paris D.H."/>
            <person name="Patel P."/>
            <person name="Richards A.L."/>
            <person name="Sadzewicz L."/>
            <person name="Sears K."/>
            <person name="Seidman D."/>
            <person name="Sengamalay N."/>
            <person name="Stenos J."/>
            <person name="Tallon L.J."/>
            <person name="Vincent G."/>
            <person name="Fraser C.M."/>
            <person name="Munderloh U."/>
            <person name="Dunning-Hotopp J.C."/>
        </authorList>
    </citation>
    <scope>NUCLEOTIDE SEQUENCE [LARGE SCALE GENOMIC DNA]</scope>
    <source>
        <strain evidence="1 3">TA716</strain>
    </source>
</reference>
<dbReference type="AlphaFoldDB" id="A0A0F3NVI9"/>